<dbReference type="AlphaFoldDB" id="A0A9P4JKV9"/>
<dbReference type="GO" id="GO:0004029">
    <property type="term" value="F:aldehyde dehydrogenase (NAD+) activity"/>
    <property type="evidence" value="ECO:0007669"/>
    <property type="project" value="TreeGrafter"/>
</dbReference>
<dbReference type="OrthoDB" id="2735536at2759"/>
<dbReference type="Proteomes" id="UP000799536">
    <property type="component" value="Unassembled WGS sequence"/>
</dbReference>
<organism evidence="1 2">
    <name type="scientific">Delitschia confertaspora ATCC 74209</name>
    <dbReference type="NCBI Taxonomy" id="1513339"/>
    <lineage>
        <taxon>Eukaryota</taxon>
        <taxon>Fungi</taxon>
        <taxon>Dikarya</taxon>
        <taxon>Ascomycota</taxon>
        <taxon>Pezizomycotina</taxon>
        <taxon>Dothideomycetes</taxon>
        <taxon>Pleosporomycetidae</taxon>
        <taxon>Pleosporales</taxon>
        <taxon>Delitschiaceae</taxon>
        <taxon>Delitschia</taxon>
    </lineage>
</organism>
<dbReference type="InterPro" id="IPR051783">
    <property type="entry name" value="NAD(P)-dependent_oxidoreduct"/>
</dbReference>
<dbReference type="EMBL" id="ML993982">
    <property type="protein sequence ID" value="KAF2201286.1"/>
    <property type="molecule type" value="Genomic_DNA"/>
</dbReference>
<protein>
    <submittedName>
        <fullName evidence="1">NAD(P)-binding protein</fullName>
    </submittedName>
</protein>
<evidence type="ECO:0000313" key="2">
    <source>
        <dbReference type="Proteomes" id="UP000799536"/>
    </source>
</evidence>
<dbReference type="PANTHER" id="PTHR48079">
    <property type="entry name" value="PROTEIN YEEZ"/>
    <property type="match status" value="1"/>
</dbReference>
<accession>A0A9P4JKV9</accession>
<reference evidence="1" key="1">
    <citation type="journal article" date="2020" name="Stud. Mycol.">
        <title>101 Dothideomycetes genomes: a test case for predicting lifestyles and emergence of pathogens.</title>
        <authorList>
            <person name="Haridas S."/>
            <person name="Albert R."/>
            <person name="Binder M."/>
            <person name="Bloem J."/>
            <person name="Labutti K."/>
            <person name="Salamov A."/>
            <person name="Andreopoulos B."/>
            <person name="Baker S."/>
            <person name="Barry K."/>
            <person name="Bills G."/>
            <person name="Bluhm B."/>
            <person name="Cannon C."/>
            <person name="Castanera R."/>
            <person name="Culley D."/>
            <person name="Daum C."/>
            <person name="Ezra D."/>
            <person name="Gonzalez J."/>
            <person name="Henrissat B."/>
            <person name="Kuo A."/>
            <person name="Liang C."/>
            <person name="Lipzen A."/>
            <person name="Lutzoni F."/>
            <person name="Magnuson J."/>
            <person name="Mondo S."/>
            <person name="Nolan M."/>
            <person name="Ohm R."/>
            <person name="Pangilinan J."/>
            <person name="Park H.-J."/>
            <person name="Ramirez L."/>
            <person name="Alfaro M."/>
            <person name="Sun H."/>
            <person name="Tritt A."/>
            <person name="Yoshinaga Y."/>
            <person name="Zwiers L.-H."/>
            <person name="Turgeon B."/>
            <person name="Goodwin S."/>
            <person name="Spatafora J."/>
            <person name="Crous P."/>
            <person name="Grigoriev I."/>
        </authorList>
    </citation>
    <scope>NUCLEOTIDE SEQUENCE</scope>
    <source>
        <strain evidence="1">ATCC 74209</strain>
    </source>
</reference>
<dbReference type="Gene3D" id="3.40.50.720">
    <property type="entry name" value="NAD(P)-binding Rossmann-like Domain"/>
    <property type="match status" value="1"/>
</dbReference>
<name>A0A9P4JKV9_9PLEO</name>
<dbReference type="SUPFAM" id="SSF51735">
    <property type="entry name" value="NAD(P)-binding Rossmann-fold domains"/>
    <property type="match status" value="1"/>
</dbReference>
<keyword evidence="2" id="KW-1185">Reference proteome</keyword>
<gene>
    <name evidence="1" type="ORF">GQ43DRAFT_440719</name>
</gene>
<comment type="caution">
    <text evidence="1">The sequence shown here is derived from an EMBL/GenBank/DDBJ whole genome shotgun (WGS) entry which is preliminary data.</text>
</comment>
<sequence>MTRRRILLTGACSLTGSHILHQLMSSNVSVCAVVASRDKAEILQKQYSQHSSALLDFEIVPSKLRNMPGAYTEAFTGSPEPFDTIIHTATADSSDEADCLTRFINLETENLVDFLRSIKENAPRVRRVVITTFLSPFAQWLVAPPAEHNAHGSNPSSPRTSEVDFEYVLATSRASDNIVNDHLWKWAKDVGVGFDLVSVTAPSVYGPSIWPPKNSTDFEEANRRIWNICCNDPTDETTSPPYGIEYFTDVRDLAFAHVQAAFTPEAGNKRFVVSAGVVPPRGVITEFFLNRFPELGSRIHTGHSPPTRALSGNTPLDLVDTTPTEAVLGVVKYRPFEETLTDLARQILELNRRREWRRVIQS</sequence>
<evidence type="ECO:0000313" key="1">
    <source>
        <dbReference type="EMBL" id="KAF2201286.1"/>
    </source>
</evidence>
<dbReference type="PANTHER" id="PTHR48079:SF9">
    <property type="entry name" value="PUTATIVE-RELATED"/>
    <property type="match status" value="1"/>
</dbReference>
<proteinExistence type="predicted"/>
<dbReference type="InterPro" id="IPR036291">
    <property type="entry name" value="NAD(P)-bd_dom_sf"/>
</dbReference>
<dbReference type="GO" id="GO:0005737">
    <property type="term" value="C:cytoplasm"/>
    <property type="evidence" value="ECO:0007669"/>
    <property type="project" value="TreeGrafter"/>
</dbReference>